<gene>
    <name evidence="2" type="ORF">PVK06_027685</name>
</gene>
<evidence type="ECO:0000313" key="3">
    <source>
        <dbReference type="Proteomes" id="UP001358586"/>
    </source>
</evidence>
<feature type="compositionally biased region" description="Low complexity" evidence="1">
    <location>
        <begin position="17"/>
        <end position="27"/>
    </location>
</feature>
<organism evidence="2 3">
    <name type="scientific">Gossypium arboreum</name>
    <name type="common">Tree cotton</name>
    <name type="synonym">Gossypium nanking</name>
    <dbReference type="NCBI Taxonomy" id="29729"/>
    <lineage>
        <taxon>Eukaryota</taxon>
        <taxon>Viridiplantae</taxon>
        <taxon>Streptophyta</taxon>
        <taxon>Embryophyta</taxon>
        <taxon>Tracheophyta</taxon>
        <taxon>Spermatophyta</taxon>
        <taxon>Magnoliopsida</taxon>
        <taxon>eudicotyledons</taxon>
        <taxon>Gunneridae</taxon>
        <taxon>Pentapetalae</taxon>
        <taxon>rosids</taxon>
        <taxon>malvids</taxon>
        <taxon>Malvales</taxon>
        <taxon>Malvaceae</taxon>
        <taxon>Malvoideae</taxon>
        <taxon>Gossypium</taxon>
    </lineage>
</organism>
<dbReference type="Proteomes" id="UP001358586">
    <property type="component" value="Chromosome 8"/>
</dbReference>
<reference evidence="2 3" key="1">
    <citation type="submission" date="2023-03" db="EMBL/GenBank/DDBJ databases">
        <title>WGS of Gossypium arboreum.</title>
        <authorList>
            <person name="Yu D."/>
        </authorList>
    </citation>
    <scope>NUCLEOTIDE SEQUENCE [LARGE SCALE GENOMIC DNA]</scope>
    <source>
        <tissue evidence="2">Leaf</tissue>
    </source>
</reference>
<evidence type="ECO:0000313" key="2">
    <source>
        <dbReference type="EMBL" id="KAK5812260.1"/>
    </source>
</evidence>
<feature type="region of interest" description="Disordered" evidence="1">
    <location>
        <begin position="14"/>
        <end position="98"/>
    </location>
</feature>
<comment type="caution">
    <text evidence="2">The sequence shown here is derived from an EMBL/GenBank/DDBJ whole genome shotgun (WGS) entry which is preliminary data.</text>
</comment>
<feature type="compositionally biased region" description="Acidic residues" evidence="1">
    <location>
        <begin position="40"/>
        <end position="57"/>
    </location>
</feature>
<protein>
    <submittedName>
        <fullName evidence="2">Uncharacterized protein</fullName>
    </submittedName>
</protein>
<accession>A0ABR0P282</accession>
<dbReference type="EMBL" id="JARKNE010000008">
    <property type="protein sequence ID" value="KAK5812260.1"/>
    <property type="molecule type" value="Genomic_DNA"/>
</dbReference>
<sequence length="98" mass="10739">MKPFMNMFMVSQEAEGIEWSGRSSGSSMDDEDEKEKVDAEGSDEGEAADDEAMEDNDATPYANTTEDNHCILSVPSGMGMVKESRKCRGKSVSKESKM</sequence>
<proteinExistence type="predicted"/>
<keyword evidence="3" id="KW-1185">Reference proteome</keyword>
<evidence type="ECO:0000256" key="1">
    <source>
        <dbReference type="SAM" id="MobiDB-lite"/>
    </source>
</evidence>
<feature type="compositionally biased region" description="Basic and acidic residues" evidence="1">
    <location>
        <begin position="82"/>
        <end position="98"/>
    </location>
</feature>
<name>A0ABR0P282_GOSAR</name>